<reference evidence="5" key="1">
    <citation type="submission" date="2023-11" db="EMBL/GenBank/DDBJ databases">
        <title>Genome assemblies of two species of porcelain crab, Petrolisthes cinctipes and Petrolisthes manimaculis (Anomura: Porcellanidae).</title>
        <authorList>
            <person name="Angst P."/>
        </authorList>
    </citation>
    <scope>NUCLEOTIDE SEQUENCE</scope>
    <source>
        <strain evidence="5">PB745_02</strain>
        <tissue evidence="5">Gill</tissue>
    </source>
</reference>
<dbReference type="GO" id="GO:0046872">
    <property type="term" value="F:metal ion binding"/>
    <property type="evidence" value="ECO:0007669"/>
    <property type="project" value="UniProtKB-KW"/>
</dbReference>
<sequence>MSHPFHLGLACPSSTISRVETSNPKYWRVCSKHFISGAPSKLYDESNPDWAPSLELGHTTSSRSSPRKSVARYQRTAKRRKRAADIDTAKILLELKSTTDNVPVEAGLEQVEALAEQVNDASSHESSVAADTECHSLPSTSQGTQTELTKGQINDLQEQYNLLVAEKVALEKKVHKINEDYFLGDDERVRFYTGDELRETMPMCFRAVYGKRVAVIIDCFEVFMDRPSNLLAQAQTWSSYKHHNTVKFLIGITPQGCVSFISQGWGGRTSDKYITEHCGFLSNIIPGDVILADRGFDIAESVALMQASVEVPTFMGGKKQLSGVDVIKTRNIANVRIHVERVIGMVRQKYKILGGPLPVDYAMRVDNNGMSTIDKIATVCCALMNLCPSVISVD</sequence>
<keyword evidence="6" id="KW-1185">Reference proteome</keyword>
<dbReference type="EMBL" id="JAWZYT010000531">
    <property type="protein sequence ID" value="KAK4322246.1"/>
    <property type="molecule type" value="Genomic_DNA"/>
</dbReference>
<dbReference type="InterPro" id="IPR027806">
    <property type="entry name" value="HARBI1_dom"/>
</dbReference>
<accession>A0AAE1Q9A2</accession>
<name>A0AAE1Q9A2_9EUCA</name>
<evidence type="ECO:0000313" key="6">
    <source>
        <dbReference type="Proteomes" id="UP001292094"/>
    </source>
</evidence>
<feature type="region of interest" description="Disordered" evidence="3">
    <location>
        <begin position="54"/>
        <end position="81"/>
    </location>
</feature>
<evidence type="ECO:0000259" key="4">
    <source>
        <dbReference type="Pfam" id="PF13359"/>
    </source>
</evidence>
<evidence type="ECO:0000256" key="1">
    <source>
        <dbReference type="ARBA" id="ARBA00001968"/>
    </source>
</evidence>
<protein>
    <recommendedName>
        <fullName evidence="4">DDE Tnp4 domain-containing protein</fullName>
    </recommendedName>
</protein>
<gene>
    <name evidence="5" type="ORF">Pmani_007042</name>
</gene>
<feature type="compositionally biased region" description="Basic residues" evidence="3">
    <location>
        <begin position="65"/>
        <end position="81"/>
    </location>
</feature>
<evidence type="ECO:0000256" key="3">
    <source>
        <dbReference type="SAM" id="MobiDB-lite"/>
    </source>
</evidence>
<feature type="domain" description="DDE Tnp4" evidence="4">
    <location>
        <begin position="217"/>
        <end position="385"/>
    </location>
</feature>
<comment type="caution">
    <text evidence="5">The sequence shown here is derived from an EMBL/GenBank/DDBJ whole genome shotgun (WGS) entry which is preliminary data.</text>
</comment>
<proteinExistence type="predicted"/>
<keyword evidence="2" id="KW-0479">Metal-binding</keyword>
<evidence type="ECO:0000313" key="5">
    <source>
        <dbReference type="EMBL" id="KAK4322246.1"/>
    </source>
</evidence>
<evidence type="ECO:0000256" key="2">
    <source>
        <dbReference type="ARBA" id="ARBA00022723"/>
    </source>
</evidence>
<dbReference type="Pfam" id="PF13359">
    <property type="entry name" value="DDE_Tnp_4"/>
    <property type="match status" value="1"/>
</dbReference>
<dbReference type="AlphaFoldDB" id="A0AAE1Q9A2"/>
<comment type="cofactor">
    <cofactor evidence="1">
        <name>a divalent metal cation</name>
        <dbReference type="ChEBI" id="CHEBI:60240"/>
    </cofactor>
</comment>
<dbReference type="Proteomes" id="UP001292094">
    <property type="component" value="Unassembled WGS sequence"/>
</dbReference>
<dbReference type="PANTHER" id="PTHR23080">
    <property type="entry name" value="THAP DOMAIN PROTEIN"/>
    <property type="match status" value="1"/>
</dbReference>
<organism evidence="5 6">
    <name type="scientific">Petrolisthes manimaculis</name>
    <dbReference type="NCBI Taxonomy" id="1843537"/>
    <lineage>
        <taxon>Eukaryota</taxon>
        <taxon>Metazoa</taxon>
        <taxon>Ecdysozoa</taxon>
        <taxon>Arthropoda</taxon>
        <taxon>Crustacea</taxon>
        <taxon>Multicrustacea</taxon>
        <taxon>Malacostraca</taxon>
        <taxon>Eumalacostraca</taxon>
        <taxon>Eucarida</taxon>
        <taxon>Decapoda</taxon>
        <taxon>Pleocyemata</taxon>
        <taxon>Anomura</taxon>
        <taxon>Galatheoidea</taxon>
        <taxon>Porcellanidae</taxon>
        <taxon>Petrolisthes</taxon>
    </lineage>
</organism>